<evidence type="ECO:0000256" key="1">
    <source>
        <dbReference type="ARBA" id="ARBA00005254"/>
    </source>
</evidence>
<reference evidence="2 3" key="1">
    <citation type="submission" date="2017-01" db="EMBL/GenBank/DDBJ databases">
        <title>Genome Analysis of Deinococcus marmoris KOPRI26562.</title>
        <authorList>
            <person name="Kim J.H."/>
            <person name="Oh H.-M."/>
        </authorList>
    </citation>
    <scope>NUCLEOTIDE SEQUENCE [LARGE SCALE GENOMIC DNA]</scope>
    <source>
        <strain evidence="2 3">KOPRI26562</strain>
    </source>
</reference>
<proteinExistence type="inferred from homology"/>
<dbReference type="Proteomes" id="UP000186607">
    <property type="component" value="Unassembled WGS sequence"/>
</dbReference>
<dbReference type="InterPro" id="IPR001753">
    <property type="entry name" value="Enoyl-CoA_hydra/iso"/>
</dbReference>
<dbReference type="EMBL" id="MSTI01000039">
    <property type="protein sequence ID" value="OLV19204.1"/>
    <property type="molecule type" value="Genomic_DNA"/>
</dbReference>
<dbReference type="STRING" id="249408.BOO71_0003403"/>
<dbReference type="Pfam" id="PF00378">
    <property type="entry name" value="ECH_1"/>
    <property type="match status" value="1"/>
</dbReference>
<comment type="caution">
    <text evidence="2">The sequence shown here is derived from an EMBL/GenBank/DDBJ whole genome shotgun (WGS) entry which is preliminary data.</text>
</comment>
<dbReference type="PANTHER" id="PTHR43802">
    <property type="entry name" value="ENOYL-COA HYDRATASE"/>
    <property type="match status" value="1"/>
</dbReference>
<protein>
    <submittedName>
        <fullName evidence="2">Enoyl-CoA hydratase</fullName>
    </submittedName>
</protein>
<dbReference type="SUPFAM" id="SSF52096">
    <property type="entry name" value="ClpP/crotonase"/>
    <property type="match status" value="1"/>
</dbReference>
<dbReference type="InterPro" id="IPR029045">
    <property type="entry name" value="ClpP/crotonase-like_dom_sf"/>
</dbReference>
<sequence>MGLDRPDKRNAFDTAMLLELATALTQIEDDDELRCGVLFAHGSMFTGGLDLGEVAPQIAAGTFAMPTELVDPWGVQGRTRTKPLVVAVQGKCLTLGIELLLAADLRIAAQDATFAQIEIQRGIFPFGGATLRFPQVAGWGNAMRYLLTGDEFGAAEAYRLGLVQEVVETGRELERATELAGRIAAQAPLGVKATLASARQATEGGAHFQAAAQQLGPEITRLFGTADAQEGLHSFFERREAKFTGR</sequence>
<dbReference type="AlphaFoldDB" id="A0A1U7P215"/>
<dbReference type="Gene3D" id="3.90.226.10">
    <property type="entry name" value="2-enoyl-CoA Hydratase, Chain A, domain 1"/>
    <property type="match status" value="1"/>
</dbReference>
<dbReference type="InterPro" id="IPR014748">
    <property type="entry name" value="Enoyl-CoA_hydra_C"/>
</dbReference>
<dbReference type="Gene3D" id="1.10.12.10">
    <property type="entry name" value="Lyase 2-enoyl-coa Hydratase, Chain A, domain 2"/>
    <property type="match status" value="1"/>
</dbReference>
<gene>
    <name evidence="2" type="ORF">BOO71_0003403</name>
</gene>
<evidence type="ECO:0000313" key="2">
    <source>
        <dbReference type="EMBL" id="OLV19204.1"/>
    </source>
</evidence>
<evidence type="ECO:0000313" key="3">
    <source>
        <dbReference type="Proteomes" id="UP000186607"/>
    </source>
</evidence>
<name>A0A1U7P215_9DEIO</name>
<dbReference type="PANTHER" id="PTHR43802:SF1">
    <property type="entry name" value="IP11341P-RELATED"/>
    <property type="match status" value="1"/>
</dbReference>
<dbReference type="NCBIfam" id="NF005126">
    <property type="entry name" value="PRK06563.1"/>
    <property type="match status" value="1"/>
</dbReference>
<dbReference type="CDD" id="cd06558">
    <property type="entry name" value="crotonase-like"/>
    <property type="match status" value="1"/>
</dbReference>
<accession>A0A1U7P215</accession>
<dbReference type="GO" id="GO:0003824">
    <property type="term" value="F:catalytic activity"/>
    <property type="evidence" value="ECO:0007669"/>
    <property type="project" value="UniProtKB-ARBA"/>
</dbReference>
<organism evidence="2 3">
    <name type="scientific">Deinococcus marmoris</name>
    <dbReference type="NCBI Taxonomy" id="249408"/>
    <lineage>
        <taxon>Bacteria</taxon>
        <taxon>Thermotogati</taxon>
        <taxon>Deinococcota</taxon>
        <taxon>Deinococci</taxon>
        <taxon>Deinococcales</taxon>
        <taxon>Deinococcaceae</taxon>
        <taxon>Deinococcus</taxon>
    </lineage>
</organism>
<keyword evidence="3" id="KW-1185">Reference proteome</keyword>
<comment type="similarity">
    <text evidence="1">Belongs to the enoyl-CoA hydratase/isomerase family.</text>
</comment>